<reference evidence="2" key="1">
    <citation type="submission" date="2025-08" db="UniProtKB">
        <authorList>
            <consortium name="Ensembl"/>
        </authorList>
    </citation>
    <scope>IDENTIFICATION</scope>
</reference>
<organism evidence="2 3">
    <name type="scientific">Monopterus albus</name>
    <name type="common">Swamp eel</name>
    <dbReference type="NCBI Taxonomy" id="43700"/>
    <lineage>
        <taxon>Eukaryota</taxon>
        <taxon>Metazoa</taxon>
        <taxon>Chordata</taxon>
        <taxon>Craniata</taxon>
        <taxon>Vertebrata</taxon>
        <taxon>Euteleostomi</taxon>
        <taxon>Actinopterygii</taxon>
        <taxon>Neopterygii</taxon>
        <taxon>Teleostei</taxon>
        <taxon>Neoteleostei</taxon>
        <taxon>Acanthomorphata</taxon>
        <taxon>Anabantaria</taxon>
        <taxon>Synbranchiformes</taxon>
        <taxon>Synbranchidae</taxon>
        <taxon>Monopterus</taxon>
    </lineage>
</organism>
<dbReference type="Ensembl" id="ENSMALT00000013018.1">
    <property type="protein sequence ID" value="ENSMALP00000012749.1"/>
    <property type="gene ID" value="ENSMALG00000008697.1"/>
</dbReference>
<evidence type="ECO:0000259" key="1">
    <source>
        <dbReference type="Pfam" id="PF06371"/>
    </source>
</evidence>
<dbReference type="GO" id="GO:0030036">
    <property type="term" value="P:actin cytoskeleton organization"/>
    <property type="evidence" value="ECO:0007669"/>
    <property type="project" value="InterPro"/>
</dbReference>
<accession>A0A3Q3J3A1</accession>
<dbReference type="Proteomes" id="UP000261600">
    <property type="component" value="Unplaced"/>
</dbReference>
<dbReference type="Pfam" id="PF06371">
    <property type="entry name" value="Drf_GBD"/>
    <property type="match status" value="1"/>
</dbReference>
<dbReference type="InterPro" id="IPR016024">
    <property type="entry name" value="ARM-type_fold"/>
</dbReference>
<feature type="domain" description="Formin GTPase-binding" evidence="1">
    <location>
        <begin position="45"/>
        <end position="91"/>
    </location>
</feature>
<reference evidence="2" key="2">
    <citation type="submission" date="2025-09" db="UniProtKB">
        <authorList>
            <consortium name="Ensembl"/>
        </authorList>
    </citation>
    <scope>IDENTIFICATION</scope>
</reference>
<proteinExistence type="predicted"/>
<sequence>MTPRRLNNGRSLSSLFSCCLKRSDQPEISYVHDNVTTALEPTLPMPPLQELDSVFTELVDELDLTEENRASMFALPAEKKWQIYCSKKMVRKYKFSFSLFGF</sequence>
<dbReference type="InterPro" id="IPR010473">
    <property type="entry name" value="GTPase-bd"/>
</dbReference>
<evidence type="ECO:0000313" key="2">
    <source>
        <dbReference type="Ensembl" id="ENSMALP00000012749.1"/>
    </source>
</evidence>
<name>A0A3Q3J3A1_MONAL</name>
<evidence type="ECO:0000313" key="3">
    <source>
        <dbReference type="Proteomes" id="UP000261600"/>
    </source>
</evidence>
<dbReference type="GO" id="GO:0003779">
    <property type="term" value="F:actin binding"/>
    <property type="evidence" value="ECO:0007669"/>
    <property type="project" value="InterPro"/>
</dbReference>
<dbReference type="SUPFAM" id="SSF48371">
    <property type="entry name" value="ARM repeat"/>
    <property type="match status" value="1"/>
</dbReference>
<protein>
    <recommendedName>
        <fullName evidence="1">Formin GTPase-binding domain-containing protein</fullName>
    </recommendedName>
</protein>
<keyword evidence="3" id="KW-1185">Reference proteome</keyword>
<dbReference type="AlphaFoldDB" id="A0A3Q3J3A1"/>
<dbReference type="GO" id="GO:0031267">
    <property type="term" value="F:small GTPase binding"/>
    <property type="evidence" value="ECO:0007669"/>
    <property type="project" value="InterPro"/>
</dbReference>